<dbReference type="Proteomes" id="UP000255277">
    <property type="component" value="Unassembled WGS sequence"/>
</dbReference>
<name>A0A380FK10_STAGA</name>
<evidence type="ECO:0000313" key="2">
    <source>
        <dbReference type="Proteomes" id="UP000255277"/>
    </source>
</evidence>
<reference evidence="1 2" key="1">
    <citation type="submission" date="2018-06" db="EMBL/GenBank/DDBJ databases">
        <authorList>
            <consortium name="Pathogen Informatics"/>
            <person name="Doyle S."/>
        </authorList>
    </citation>
    <scope>NUCLEOTIDE SEQUENCE [LARGE SCALE GENOMIC DNA]</scope>
    <source>
        <strain evidence="1 2">NCTC12195</strain>
    </source>
</reference>
<sequence length="77" mass="9128">MIFILFQKLENRRYWNDKRVGDPVHIETDMLFKYVERIMESTDSGLTSDKLKAFGFLGGLYMKLDKNRGCATSFKRR</sequence>
<organism evidence="1 2">
    <name type="scientific">Staphylococcus gallinarum</name>
    <dbReference type="NCBI Taxonomy" id="1293"/>
    <lineage>
        <taxon>Bacteria</taxon>
        <taxon>Bacillati</taxon>
        <taxon>Bacillota</taxon>
        <taxon>Bacilli</taxon>
        <taxon>Bacillales</taxon>
        <taxon>Staphylococcaceae</taxon>
        <taxon>Staphylococcus</taxon>
    </lineage>
</organism>
<protein>
    <submittedName>
        <fullName evidence="1">Riboflavin synthase subunit alpha</fullName>
        <ecNumber evidence="1">2.5.1.9</ecNumber>
    </submittedName>
</protein>
<gene>
    <name evidence="1" type="ORF">NCTC12195_03133</name>
</gene>
<dbReference type="EC" id="2.5.1.9" evidence="1"/>
<dbReference type="AlphaFoldDB" id="A0A380FK10"/>
<dbReference type="GO" id="GO:0004746">
    <property type="term" value="F:riboflavin synthase activity"/>
    <property type="evidence" value="ECO:0007669"/>
    <property type="project" value="UniProtKB-EC"/>
</dbReference>
<dbReference type="EMBL" id="UHDK01000001">
    <property type="protein sequence ID" value="SUM33666.1"/>
    <property type="molecule type" value="Genomic_DNA"/>
</dbReference>
<proteinExistence type="predicted"/>
<keyword evidence="1" id="KW-0808">Transferase</keyword>
<accession>A0A380FK10</accession>
<evidence type="ECO:0000313" key="1">
    <source>
        <dbReference type="EMBL" id="SUM33666.1"/>
    </source>
</evidence>